<organism evidence="3 4">
    <name type="scientific">Cohnella faecalis</name>
    <dbReference type="NCBI Taxonomy" id="2315694"/>
    <lineage>
        <taxon>Bacteria</taxon>
        <taxon>Bacillati</taxon>
        <taxon>Bacillota</taxon>
        <taxon>Bacilli</taxon>
        <taxon>Bacillales</taxon>
        <taxon>Paenibacillaceae</taxon>
        <taxon>Cohnella</taxon>
    </lineage>
</organism>
<protein>
    <submittedName>
        <fullName evidence="3">Glycosyltransferase</fullName>
    </submittedName>
</protein>
<dbReference type="RefSeq" id="WP_119148871.1">
    <property type="nucleotide sequence ID" value="NZ_JBHSOV010000021.1"/>
</dbReference>
<dbReference type="EMBL" id="QXJM01000030">
    <property type="protein sequence ID" value="RIE03799.1"/>
    <property type="molecule type" value="Genomic_DNA"/>
</dbReference>
<evidence type="ECO:0000259" key="2">
    <source>
        <dbReference type="Pfam" id="PF13439"/>
    </source>
</evidence>
<dbReference type="Gene3D" id="3.40.50.2000">
    <property type="entry name" value="Glycogen Phosphorylase B"/>
    <property type="match status" value="2"/>
</dbReference>
<evidence type="ECO:0000313" key="3">
    <source>
        <dbReference type="EMBL" id="RIE03799.1"/>
    </source>
</evidence>
<dbReference type="InterPro" id="IPR001296">
    <property type="entry name" value="Glyco_trans_1"/>
</dbReference>
<accession>A0A398CRA9</accession>
<sequence>MELERIVIVNHVAQLGGAERVLMNWLEKLDQKRVKAELVLLEDGPLADQAEQLGFGVHILPPGRIRNPGHYRRTVASIREIIRKSGAKLVVSWSPKPHMYGGAAAWLEKIPAVWWQHGVPSGNFFDRLVGYLPSHSIICPSAVVSEAQQKLSPRKRVVVQHPGIPMAEFLLDPQVRSEVRKEFGISESATVFAFIGRLQRWKRAEIVIQAFRDALKGKDACLFIIGGALFGVEEELESELKQLVREAGLESQVIFTGHQSRIAPYLWASDAVVHTSLFEPFGMVLLEAMASGRIVLAVNRGGPAEIIEDGVDGILYDGSVRQLTILMEQIGEEKRNFEKLGAAAIVTVREKFASGVMTERFGRLLSAAIPR</sequence>
<dbReference type="InterPro" id="IPR028098">
    <property type="entry name" value="Glyco_trans_4-like_N"/>
</dbReference>
<gene>
    <name evidence="3" type="ORF">D3H35_09605</name>
</gene>
<dbReference type="SUPFAM" id="SSF53756">
    <property type="entry name" value="UDP-Glycosyltransferase/glycogen phosphorylase"/>
    <property type="match status" value="1"/>
</dbReference>
<dbReference type="Proteomes" id="UP000266340">
    <property type="component" value="Unassembled WGS sequence"/>
</dbReference>
<name>A0A398CRA9_9BACL</name>
<dbReference type="AlphaFoldDB" id="A0A398CRA9"/>
<dbReference type="GO" id="GO:0016757">
    <property type="term" value="F:glycosyltransferase activity"/>
    <property type="evidence" value="ECO:0007669"/>
    <property type="project" value="InterPro"/>
</dbReference>
<keyword evidence="3" id="KW-0808">Transferase</keyword>
<dbReference type="Pfam" id="PF13439">
    <property type="entry name" value="Glyco_transf_4"/>
    <property type="match status" value="1"/>
</dbReference>
<comment type="caution">
    <text evidence="3">The sequence shown here is derived from an EMBL/GenBank/DDBJ whole genome shotgun (WGS) entry which is preliminary data.</text>
</comment>
<feature type="domain" description="Glycosyltransferase subfamily 4-like N-terminal" evidence="2">
    <location>
        <begin position="16"/>
        <end position="165"/>
    </location>
</feature>
<reference evidence="3 4" key="1">
    <citation type="submission" date="2018-09" db="EMBL/GenBank/DDBJ databases">
        <title>Cohnella cavernae sp. nov., isolated from a karst cave.</title>
        <authorList>
            <person name="Zhu H."/>
        </authorList>
    </citation>
    <scope>NUCLEOTIDE SEQUENCE [LARGE SCALE GENOMIC DNA]</scope>
    <source>
        <strain evidence="3 4">K2E09-144</strain>
    </source>
</reference>
<dbReference type="PANTHER" id="PTHR12526">
    <property type="entry name" value="GLYCOSYLTRANSFERASE"/>
    <property type="match status" value="1"/>
</dbReference>
<proteinExistence type="predicted"/>
<keyword evidence="4" id="KW-1185">Reference proteome</keyword>
<dbReference type="CDD" id="cd03801">
    <property type="entry name" value="GT4_PimA-like"/>
    <property type="match status" value="1"/>
</dbReference>
<dbReference type="Pfam" id="PF00534">
    <property type="entry name" value="Glycos_transf_1"/>
    <property type="match status" value="1"/>
</dbReference>
<feature type="domain" description="Glycosyl transferase family 1" evidence="1">
    <location>
        <begin position="176"/>
        <end position="334"/>
    </location>
</feature>
<evidence type="ECO:0000259" key="1">
    <source>
        <dbReference type="Pfam" id="PF00534"/>
    </source>
</evidence>
<dbReference type="PANTHER" id="PTHR12526:SF630">
    <property type="entry name" value="GLYCOSYLTRANSFERASE"/>
    <property type="match status" value="1"/>
</dbReference>
<dbReference type="OrthoDB" id="9814612at2"/>
<evidence type="ECO:0000313" key="4">
    <source>
        <dbReference type="Proteomes" id="UP000266340"/>
    </source>
</evidence>